<protein>
    <recommendedName>
        <fullName evidence="2">Peroxisomal membrane protein PEX16</fullName>
    </recommendedName>
</protein>
<name>S2JK97_MUCC1</name>
<comment type="subcellular location">
    <subcellularLocation>
        <location evidence="2">Peroxisome membrane</location>
    </subcellularLocation>
</comment>
<dbReference type="GO" id="GO:0007031">
    <property type="term" value="P:peroxisome organization"/>
    <property type="evidence" value="ECO:0007669"/>
    <property type="project" value="UniProtKB-KW"/>
</dbReference>
<keyword evidence="4" id="KW-1185">Reference proteome</keyword>
<dbReference type="InParanoid" id="S2JK97"/>
<keyword evidence="2" id="KW-0576">Peroxisome</keyword>
<dbReference type="InterPro" id="IPR013919">
    <property type="entry name" value="Pex16"/>
</dbReference>
<dbReference type="AlphaFoldDB" id="S2JK97"/>
<evidence type="ECO:0000256" key="1">
    <source>
        <dbReference type="ARBA" id="ARBA00009505"/>
    </source>
</evidence>
<accession>S2JK97</accession>
<dbReference type="OrthoDB" id="2021143at2759"/>
<dbReference type="eggNOG" id="KOG4546">
    <property type="taxonomic scope" value="Eukaryota"/>
</dbReference>
<keyword evidence="2" id="KW-0962">Peroxisome biogenesis</keyword>
<dbReference type="GO" id="GO:0005778">
    <property type="term" value="C:peroxisomal membrane"/>
    <property type="evidence" value="ECO:0007669"/>
    <property type="project" value="UniProtKB-SubCell"/>
</dbReference>
<sequence length="371" mass="42732">MLPSSLLHFSSKHKNSDSISNYSTYIDTIEDALRALSLLLPGLFEDSDLCSQAVLAGLNLVSLYHTKFLVRKSNHLKPKSSSENTVVESFNVQFSRNNESNWPSRTASSVLSVISYTEVLIEMLLNRKASKNSKWKFIASLEGLKGILRLVIFYGTRKKMILHPTHFIRNVDTVSLEVANDEKFELTSLDPRTGTALSSTQTAIEQINSSRNSGIRGWAHLSELLWIIRPFVYALMIYLQQKRTQKHDLIRLKAKREDEIEESDEEEDESIEKDDEGSWKPWLVSLSIDIASRIARHMQPMSSLEREESKRRDYLLIYYLFRGPLYLKFTRIILDAFCNATEHRPLISIITAAINDYRPFWEDSYFYTSGS</sequence>
<gene>
    <name evidence="3" type="ORF">HMPREF1544_02349</name>
</gene>
<dbReference type="PANTHER" id="PTHR13299">
    <property type="entry name" value="PEROXISOMAL MEMBRANE PROTEIN PEX16"/>
    <property type="match status" value="1"/>
</dbReference>
<dbReference type="STRING" id="1220926.S2JK97"/>
<evidence type="ECO:0000256" key="2">
    <source>
        <dbReference type="RuleBase" id="RU365003"/>
    </source>
</evidence>
<reference evidence="4" key="1">
    <citation type="submission" date="2013-05" db="EMBL/GenBank/DDBJ databases">
        <title>The Genome sequence of Mucor circinelloides f. circinelloides 1006PhL.</title>
        <authorList>
            <consortium name="The Broad Institute Genomics Platform"/>
            <person name="Cuomo C."/>
            <person name="Earl A."/>
            <person name="Findley K."/>
            <person name="Lee S.C."/>
            <person name="Walker B."/>
            <person name="Young S."/>
            <person name="Zeng Q."/>
            <person name="Gargeya S."/>
            <person name="Fitzgerald M."/>
            <person name="Haas B."/>
            <person name="Abouelleil A."/>
            <person name="Allen A.W."/>
            <person name="Alvarado L."/>
            <person name="Arachchi H.M."/>
            <person name="Berlin A.M."/>
            <person name="Chapman S.B."/>
            <person name="Gainer-Dewar J."/>
            <person name="Goldberg J."/>
            <person name="Griggs A."/>
            <person name="Gujja S."/>
            <person name="Hansen M."/>
            <person name="Howarth C."/>
            <person name="Imamovic A."/>
            <person name="Ireland A."/>
            <person name="Larimer J."/>
            <person name="McCowan C."/>
            <person name="Murphy C."/>
            <person name="Pearson M."/>
            <person name="Poon T.W."/>
            <person name="Priest M."/>
            <person name="Roberts A."/>
            <person name="Saif S."/>
            <person name="Shea T."/>
            <person name="Sisk P."/>
            <person name="Sykes S."/>
            <person name="Wortman J."/>
            <person name="Nusbaum C."/>
            <person name="Birren B."/>
        </authorList>
    </citation>
    <scope>NUCLEOTIDE SEQUENCE [LARGE SCALE GENOMIC DNA]</scope>
    <source>
        <strain evidence="4">1006PhL</strain>
    </source>
</reference>
<dbReference type="Pfam" id="PF08610">
    <property type="entry name" value="Pex16"/>
    <property type="match status" value="1"/>
</dbReference>
<comment type="similarity">
    <text evidence="1 2">Belongs to the peroxin-16 family.</text>
</comment>
<dbReference type="VEuPathDB" id="FungiDB:HMPREF1544_02349"/>
<organism evidence="3 4">
    <name type="scientific">Mucor circinelloides f. circinelloides (strain 1006PhL)</name>
    <name type="common">Mucormycosis agent</name>
    <name type="synonym">Calyptromyces circinelloides</name>
    <dbReference type="NCBI Taxonomy" id="1220926"/>
    <lineage>
        <taxon>Eukaryota</taxon>
        <taxon>Fungi</taxon>
        <taxon>Fungi incertae sedis</taxon>
        <taxon>Mucoromycota</taxon>
        <taxon>Mucoromycotina</taxon>
        <taxon>Mucoromycetes</taxon>
        <taxon>Mucorales</taxon>
        <taxon>Mucorineae</taxon>
        <taxon>Mucoraceae</taxon>
        <taxon>Mucor</taxon>
    </lineage>
</organism>
<dbReference type="FunCoup" id="S2JK97">
    <property type="interactions" value="30"/>
</dbReference>
<dbReference type="Proteomes" id="UP000014254">
    <property type="component" value="Unassembled WGS sequence"/>
</dbReference>
<dbReference type="EMBL" id="KE123916">
    <property type="protein sequence ID" value="EPB90771.1"/>
    <property type="molecule type" value="Genomic_DNA"/>
</dbReference>
<evidence type="ECO:0000313" key="3">
    <source>
        <dbReference type="EMBL" id="EPB90771.1"/>
    </source>
</evidence>
<evidence type="ECO:0000313" key="4">
    <source>
        <dbReference type="Proteomes" id="UP000014254"/>
    </source>
</evidence>
<dbReference type="PANTHER" id="PTHR13299:SF0">
    <property type="entry name" value="PEROXISOMAL MEMBRANE PROTEIN PEX16"/>
    <property type="match status" value="1"/>
</dbReference>
<proteinExistence type="inferred from homology"/>
<dbReference type="OMA" id="NDYRPFW"/>